<dbReference type="OrthoDB" id="5293367at2"/>
<sequence>MAGCTDTNPTVSILRSIDGFNFTNNHVITASMNSVALQAECSAFVGQVQMSFDGGTTWLNPADYQATAKNSCENGKFEITLSDAKAPWSSMTFANGDTVSVKFRAQPRVGDFIYRTVNVKYVPSSPMSHEILAGSQVQTGTGLHLRGRVRAQDQHVASGGGYKIRGRITQ</sequence>
<proteinExistence type="predicted"/>
<gene>
    <name evidence="1" type="ORF">AZI87_03330</name>
</gene>
<evidence type="ECO:0000313" key="1">
    <source>
        <dbReference type="EMBL" id="KYG69658.1"/>
    </source>
</evidence>
<dbReference type="AlphaFoldDB" id="A0A161PVM3"/>
<dbReference type="Proteomes" id="UP000075799">
    <property type="component" value="Unassembled WGS sequence"/>
</dbReference>
<protein>
    <submittedName>
        <fullName evidence="1">Uncharacterized protein</fullName>
    </submittedName>
</protein>
<comment type="caution">
    <text evidence="1">The sequence shown here is derived from an EMBL/GenBank/DDBJ whole genome shotgun (WGS) entry which is preliminary data.</text>
</comment>
<accession>A0A161PVM3</accession>
<dbReference type="EMBL" id="LUKD01000001">
    <property type="protein sequence ID" value="KYG69658.1"/>
    <property type="molecule type" value="Genomic_DNA"/>
</dbReference>
<reference evidence="1 2" key="1">
    <citation type="submission" date="2016-03" db="EMBL/GenBank/DDBJ databases">
        <authorList>
            <person name="Ploux O."/>
        </authorList>
    </citation>
    <scope>NUCLEOTIDE SEQUENCE [LARGE SCALE GENOMIC DNA]</scope>
    <source>
        <strain evidence="1 2">EC13</strain>
    </source>
</reference>
<organism evidence="1 2">
    <name type="scientific">Bdellovibrio bacteriovorus</name>
    <dbReference type="NCBI Taxonomy" id="959"/>
    <lineage>
        <taxon>Bacteria</taxon>
        <taxon>Pseudomonadati</taxon>
        <taxon>Bdellovibrionota</taxon>
        <taxon>Bdellovibrionia</taxon>
        <taxon>Bdellovibrionales</taxon>
        <taxon>Pseudobdellovibrionaceae</taxon>
        <taxon>Bdellovibrio</taxon>
    </lineage>
</organism>
<name>A0A161PVM3_BDEBC</name>
<evidence type="ECO:0000313" key="2">
    <source>
        <dbReference type="Proteomes" id="UP000075799"/>
    </source>
</evidence>